<dbReference type="GO" id="GO:0015833">
    <property type="term" value="P:peptide transport"/>
    <property type="evidence" value="ECO:0007669"/>
    <property type="project" value="TreeGrafter"/>
</dbReference>
<comment type="subcellular location">
    <subcellularLocation>
        <location evidence="1">Periplasm</location>
    </subcellularLocation>
</comment>
<organism evidence="5 6">
    <name type="scientific">Roseitalea porphyridii</name>
    <dbReference type="NCBI Taxonomy" id="1852022"/>
    <lineage>
        <taxon>Bacteria</taxon>
        <taxon>Pseudomonadati</taxon>
        <taxon>Pseudomonadota</taxon>
        <taxon>Alphaproteobacteria</taxon>
        <taxon>Hyphomicrobiales</taxon>
        <taxon>Ahrensiaceae</taxon>
        <taxon>Roseitalea</taxon>
    </lineage>
</organism>
<dbReference type="Pfam" id="PF00496">
    <property type="entry name" value="SBP_bac_5"/>
    <property type="match status" value="1"/>
</dbReference>
<evidence type="ECO:0000313" key="5">
    <source>
        <dbReference type="EMBL" id="QBK29339.1"/>
    </source>
</evidence>
<gene>
    <name evidence="5" type="ORF">E0E05_01245</name>
</gene>
<dbReference type="PANTHER" id="PTHR30290">
    <property type="entry name" value="PERIPLASMIC BINDING COMPONENT OF ABC TRANSPORTER"/>
    <property type="match status" value="1"/>
</dbReference>
<dbReference type="SUPFAM" id="SSF53850">
    <property type="entry name" value="Periplasmic binding protein-like II"/>
    <property type="match status" value="1"/>
</dbReference>
<feature type="transmembrane region" description="Helical" evidence="3">
    <location>
        <begin position="32"/>
        <end position="54"/>
    </location>
</feature>
<accession>A0A4P6UYB0</accession>
<proteinExistence type="inferred from homology"/>
<feature type="domain" description="Solute-binding protein family 5" evidence="4">
    <location>
        <begin position="109"/>
        <end position="450"/>
    </location>
</feature>
<evidence type="ECO:0000256" key="3">
    <source>
        <dbReference type="SAM" id="Phobius"/>
    </source>
</evidence>
<dbReference type="CDD" id="cd08503">
    <property type="entry name" value="PBP2_NikA_DppA_OppA_like_17"/>
    <property type="match status" value="1"/>
</dbReference>
<dbReference type="Proteomes" id="UP000293719">
    <property type="component" value="Chromosome"/>
</dbReference>
<dbReference type="InterPro" id="IPR006311">
    <property type="entry name" value="TAT_signal"/>
</dbReference>
<evidence type="ECO:0000256" key="2">
    <source>
        <dbReference type="ARBA" id="ARBA00005695"/>
    </source>
</evidence>
<dbReference type="InterPro" id="IPR039424">
    <property type="entry name" value="SBP_5"/>
</dbReference>
<dbReference type="PIRSF" id="PIRSF002741">
    <property type="entry name" value="MppA"/>
    <property type="match status" value="1"/>
</dbReference>
<dbReference type="EMBL" id="CP036532">
    <property type="protein sequence ID" value="QBK29339.1"/>
    <property type="molecule type" value="Genomic_DNA"/>
</dbReference>
<dbReference type="RefSeq" id="WP_131615040.1">
    <property type="nucleotide sequence ID" value="NZ_CP036532.1"/>
</dbReference>
<dbReference type="OrthoDB" id="9803988at2"/>
<dbReference type="Gene3D" id="3.10.105.10">
    <property type="entry name" value="Dipeptide-binding Protein, Domain 3"/>
    <property type="match status" value="1"/>
</dbReference>
<keyword evidence="3" id="KW-0472">Membrane</keyword>
<dbReference type="GO" id="GO:0043190">
    <property type="term" value="C:ATP-binding cassette (ABC) transporter complex"/>
    <property type="evidence" value="ECO:0007669"/>
    <property type="project" value="InterPro"/>
</dbReference>
<sequence length="548" mass="61284">MAFFNRKGEPLPAHIEKLAADTKAGKMDRREFLALATTFGASTAVAYSMLGMAAPTRALAQEPKKGGFITIAMDVRELKDPRTFDWSQMGNGARQFLEPLVKYTTDFTFEPRLLEGWEINDDATEYTLRVRQGVTWNNGDDFTADDVIFNIERWCERDVEGNSMAARFAVIIDDETGKVMDGAIVKDDDYTVRLVLPKPDITLIAGMTDYPGLIVHPSYAETGELAANPIGTGPFELVSFAVGDRAEYRRRENGSWWGGEALLDGFEFVDYGTDQSAQIAAFESGEVQANYEVTGDFVDILEGLGLQKNEAVTGATVVVRTNVNNAPYDDQRVRQALTKAVDNSVILQLGIAGQGTVAENHHVAPIHPEYAELPPIERDIEGARALMEEAGQMDYEHEIISIDDDYRKNTTDAVAAQLREAGFKVKRTVLPGSTFWNDWTKYPYSSTNWNHRPLGVQILALAYRTGEAWNETGYSNPEFDEKLTEALAIADADQRREVMAEIQAMLQESGIIIQPYWRSLFNFNDASVKNYYQHPTYELDLENVWLDA</sequence>
<dbReference type="GO" id="GO:0030288">
    <property type="term" value="C:outer membrane-bounded periplasmic space"/>
    <property type="evidence" value="ECO:0007669"/>
    <property type="project" value="UniProtKB-ARBA"/>
</dbReference>
<dbReference type="Gene3D" id="3.40.190.10">
    <property type="entry name" value="Periplasmic binding protein-like II"/>
    <property type="match status" value="1"/>
</dbReference>
<dbReference type="GeneID" id="90765906"/>
<name>A0A4P6UYB0_9HYPH</name>
<keyword evidence="6" id="KW-1185">Reference proteome</keyword>
<protein>
    <submittedName>
        <fullName evidence="5">ABC transporter substrate-binding protein</fullName>
    </submittedName>
</protein>
<keyword evidence="3" id="KW-0812">Transmembrane</keyword>
<dbReference type="InterPro" id="IPR030678">
    <property type="entry name" value="Peptide/Ni-bd"/>
</dbReference>
<dbReference type="Gene3D" id="3.90.76.10">
    <property type="entry name" value="Dipeptide-binding Protein, Domain 1"/>
    <property type="match status" value="1"/>
</dbReference>
<evidence type="ECO:0000256" key="1">
    <source>
        <dbReference type="ARBA" id="ARBA00004418"/>
    </source>
</evidence>
<dbReference type="InterPro" id="IPR000914">
    <property type="entry name" value="SBP_5_dom"/>
</dbReference>
<reference evidence="5 6" key="1">
    <citation type="journal article" date="2017" name="Int. J. Syst. Evol. Microbiol.">
        <title>Roseitalea porphyridii gen. nov., sp. nov., isolated from a red alga, and reclassification of Hoeflea suaedae Chung et al. 2013 as Pseudohoeflea suaedae gen. nov., comb. nov.</title>
        <authorList>
            <person name="Hyeon J.W."/>
            <person name="Jeong S.E."/>
            <person name="Baek K."/>
            <person name="Jeon C.O."/>
        </authorList>
    </citation>
    <scope>NUCLEOTIDE SEQUENCE [LARGE SCALE GENOMIC DNA]</scope>
    <source>
        <strain evidence="5 6">MA7-20</strain>
    </source>
</reference>
<evidence type="ECO:0000259" key="4">
    <source>
        <dbReference type="Pfam" id="PF00496"/>
    </source>
</evidence>
<keyword evidence="3" id="KW-1133">Transmembrane helix</keyword>
<dbReference type="AlphaFoldDB" id="A0A4P6UYB0"/>
<comment type="similarity">
    <text evidence="2">Belongs to the bacterial solute-binding protein 5 family.</text>
</comment>
<evidence type="ECO:0000313" key="6">
    <source>
        <dbReference type="Proteomes" id="UP000293719"/>
    </source>
</evidence>
<dbReference type="GO" id="GO:1904680">
    <property type="term" value="F:peptide transmembrane transporter activity"/>
    <property type="evidence" value="ECO:0007669"/>
    <property type="project" value="TreeGrafter"/>
</dbReference>
<dbReference type="PROSITE" id="PS51318">
    <property type="entry name" value="TAT"/>
    <property type="match status" value="1"/>
</dbReference>
<dbReference type="KEGG" id="rpod:E0E05_01245"/>